<gene>
    <name evidence="6" type="primary">ybaK</name>
    <name evidence="6" type="ORF">E2626_13095</name>
</gene>
<dbReference type="EMBL" id="SORX01000008">
    <property type="protein sequence ID" value="TFD99716.1"/>
    <property type="molecule type" value="Genomic_DNA"/>
</dbReference>
<dbReference type="EC" id="4.2.-.-" evidence="4"/>
<name>A0A4Y8LFE2_9BACL</name>
<keyword evidence="3 4" id="KW-0456">Lyase</keyword>
<dbReference type="GO" id="GO:0002161">
    <property type="term" value="F:aminoacyl-tRNA deacylase activity"/>
    <property type="evidence" value="ECO:0007669"/>
    <property type="project" value="InterPro"/>
</dbReference>
<dbReference type="CDD" id="cd00002">
    <property type="entry name" value="YbaK_deacylase"/>
    <property type="match status" value="1"/>
</dbReference>
<keyword evidence="7" id="KW-1185">Reference proteome</keyword>
<dbReference type="GO" id="GO:0006412">
    <property type="term" value="P:translation"/>
    <property type="evidence" value="ECO:0007669"/>
    <property type="project" value="UniProtKB-KW"/>
</dbReference>
<dbReference type="InterPro" id="IPR004369">
    <property type="entry name" value="Prolyl-tRNA_editing_YbaK/EbsC"/>
</dbReference>
<accession>A0A4Y8LFE2</accession>
<evidence type="ECO:0000256" key="2">
    <source>
        <dbReference type="ARBA" id="ARBA00022917"/>
    </source>
</evidence>
<evidence type="ECO:0000256" key="1">
    <source>
        <dbReference type="ARBA" id="ARBA00009798"/>
    </source>
</evidence>
<dbReference type="RefSeq" id="WP_134382233.1">
    <property type="nucleotide sequence ID" value="NZ_SORX01000008.1"/>
</dbReference>
<dbReference type="Gene3D" id="3.90.960.10">
    <property type="entry name" value="YbaK/aminoacyl-tRNA synthetase-associated domain"/>
    <property type="match status" value="1"/>
</dbReference>
<dbReference type="SUPFAM" id="SSF55826">
    <property type="entry name" value="YbaK/ProRS associated domain"/>
    <property type="match status" value="1"/>
</dbReference>
<dbReference type="NCBIfam" id="TIGR00011">
    <property type="entry name" value="YbaK_EbsC"/>
    <property type="match status" value="1"/>
</dbReference>
<comment type="similarity">
    <text evidence="1 4">Belongs to the prolyl-tRNA editing family. YbaK/EbsC subfamily.</text>
</comment>
<feature type="domain" description="YbaK/aminoacyl-tRNA synthetase-associated" evidence="5">
    <location>
        <begin position="36"/>
        <end position="145"/>
    </location>
</feature>
<dbReference type="PANTHER" id="PTHR30411:SF0">
    <property type="entry name" value="CYS-TRNA(PRO)_CYS-TRNA(CYS) DEACYLASE YBAK"/>
    <property type="match status" value="1"/>
</dbReference>
<comment type="caution">
    <text evidence="6">The sequence shown here is derived from an EMBL/GenBank/DDBJ whole genome shotgun (WGS) entry which is preliminary data.</text>
</comment>
<dbReference type="Proteomes" id="UP000297776">
    <property type="component" value="Unassembled WGS sequence"/>
</dbReference>
<evidence type="ECO:0000256" key="3">
    <source>
        <dbReference type="ARBA" id="ARBA00023239"/>
    </source>
</evidence>
<evidence type="ECO:0000256" key="4">
    <source>
        <dbReference type="PIRNR" id="PIRNR006181"/>
    </source>
</evidence>
<dbReference type="InterPro" id="IPR007214">
    <property type="entry name" value="YbaK/aa-tRNA-synth-assoc-dom"/>
</dbReference>
<organism evidence="6 7">
    <name type="scientific">Jeotgalibacillus salarius</name>
    <dbReference type="NCBI Taxonomy" id="546023"/>
    <lineage>
        <taxon>Bacteria</taxon>
        <taxon>Bacillati</taxon>
        <taxon>Bacillota</taxon>
        <taxon>Bacilli</taxon>
        <taxon>Bacillales</taxon>
        <taxon>Caryophanaceae</taxon>
        <taxon>Jeotgalibacillus</taxon>
    </lineage>
</organism>
<dbReference type="InterPro" id="IPR036754">
    <property type="entry name" value="YbaK/aa-tRNA-synt-asso_dom_sf"/>
</dbReference>
<evidence type="ECO:0000313" key="7">
    <source>
        <dbReference type="Proteomes" id="UP000297776"/>
    </source>
</evidence>
<dbReference type="PIRSF" id="PIRSF006181">
    <property type="entry name" value="EbsC_YbaK"/>
    <property type="match status" value="1"/>
</dbReference>
<reference evidence="6 7" key="1">
    <citation type="submission" date="2019-03" db="EMBL/GenBank/DDBJ databases">
        <authorList>
            <person name="Yang Y."/>
        </authorList>
    </citation>
    <scope>NUCLEOTIDE SEQUENCE [LARGE SCALE GENOMIC DNA]</scope>
    <source>
        <strain evidence="6 7">ASL-1</strain>
    </source>
</reference>
<keyword evidence="2 4" id="KW-0648">Protein biosynthesis</keyword>
<dbReference type="AlphaFoldDB" id="A0A4Y8LFE2"/>
<sequence>MGRGKTNAMRILDAAGLSYKTMDYSTKDGLNDGISVAEKVGRDSEEVFKTLVTQGHSKQYYVYVVPVDRELNLKKAASAAGEKKVEMIPMKILHQVTGYIKGGCSPIGMKKQFPTFIDQSADGHKTILVSAGQIGKQIEIKPADLSHITAGAYAELT</sequence>
<dbReference type="PANTHER" id="PTHR30411">
    <property type="entry name" value="CYTOPLASMIC PROTEIN"/>
    <property type="match status" value="1"/>
</dbReference>
<evidence type="ECO:0000259" key="5">
    <source>
        <dbReference type="Pfam" id="PF04073"/>
    </source>
</evidence>
<dbReference type="Pfam" id="PF04073">
    <property type="entry name" value="tRNA_edit"/>
    <property type="match status" value="1"/>
</dbReference>
<dbReference type="GO" id="GO:0016829">
    <property type="term" value="F:lyase activity"/>
    <property type="evidence" value="ECO:0007669"/>
    <property type="project" value="UniProtKB-KW"/>
</dbReference>
<proteinExistence type="inferred from homology"/>
<protein>
    <recommendedName>
        <fullName evidence="4">Cys-tRNA(Pro)/Cys-tRNA(Cys) deacylase</fullName>
        <ecNumber evidence="4">4.2.-.-</ecNumber>
    </recommendedName>
</protein>
<dbReference type="OrthoDB" id="9809296at2"/>
<evidence type="ECO:0000313" key="6">
    <source>
        <dbReference type="EMBL" id="TFD99716.1"/>
    </source>
</evidence>